<reference evidence="1" key="1">
    <citation type="submission" date="2016-02" db="EMBL/GenBank/DDBJ databases">
        <title>WGS assembly of Manihot esculenta.</title>
        <authorList>
            <person name="Bredeson J.V."/>
            <person name="Prochnik S.E."/>
            <person name="Lyons J.B."/>
            <person name="Schmutz J."/>
            <person name="Grimwood J."/>
            <person name="Vrebalov J."/>
            <person name="Bart R.S."/>
            <person name="Amuge T."/>
            <person name="Ferguson M.E."/>
            <person name="Green R."/>
            <person name="Putnam N."/>
            <person name="Stites J."/>
            <person name="Rounsley S."/>
            <person name="Rokhsar D.S."/>
        </authorList>
    </citation>
    <scope>NUCLEOTIDE SEQUENCE [LARGE SCALE GENOMIC DNA]</scope>
    <source>
        <tissue evidence="1">Leaf</tissue>
    </source>
</reference>
<dbReference type="EMBL" id="CM004395">
    <property type="protein sequence ID" value="OAY41382.1"/>
    <property type="molecule type" value="Genomic_DNA"/>
</dbReference>
<dbReference type="AlphaFoldDB" id="A0A251K652"/>
<evidence type="ECO:0000313" key="1">
    <source>
        <dbReference type="EMBL" id="OAY41382.1"/>
    </source>
</evidence>
<organism evidence="1">
    <name type="scientific">Manihot esculenta</name>
    <name type="common">Cassava</name>
    <name type="synonym">Jatropha manihot</name>
    <dbReference type="NCBI Taxonomy" id="3983"/>
    <lineage>
        <taxon>Eukaryota</taxon>
        <taxon>Viridiplantae</taxon>
        <taxon>Streptophyta</taxon>
        <taxon>Embryophyta</taxon>
        <taxon>Tracheophyta</taxon>
        <taxon>Spermatophyta</taxon>
        <taxon>Magnoliopsida</taxon>
        <taxon>eudicotyledons</taxon>
        <taxon>Gunneridae</taxon>
        <taxon>Pentapetalae</taxon>
        <taxon>rosids</taxon>
        <taxon>fabids</taxon>
        <taxon>Malpighiales</taxon>
        <taxon>Euphorbiaceae</taxon>
        <taxon>Crotonoideae</taxon>
        <taxon>Manihoteae</taxon>
        <taxon>Manihot</taxon>
    </lineage>
</organism>
<protein>
    <submittedName>
        <fullName evidence="1">Uncharacterized protein</fullName>
    </submittedName>
</protein>
<sequence>MDLASLRHFCKKEGFGRPSRHAENDMENCHSLEHRIPSIDKSINLINQLKMGLSIWICLRLQGAENS</sequence>
<gene>
    <name evidence="1" type="ORF">MANES_09G097400</name>
</gene>
<name>A0A251K652_MANES</name>
<proteinExistence type="predicted"/>
<accession>A0A251K652</accession>
<dbReference type="EMBL" id="CM004395">
    <property type="protein sequence ID" value="OAY41383.1"/>
    <property type="molecule type" value="Genomic_DNA"/>
</dbReference>